<proteinExistence type="predicted"/>
<feature type="domain" description="RRP12 HEAT" evidence="1">
    <location>
        <begin position="28"/>
        <end position="113"/>
    </location>
</feature>
<dbReference type="EMBL" id="CM008054">
    <property type="protein sequence ID" value="PAN45087.2"/>
    <property type="molecule type" value="Genomic_DNA"/>
</dbReference>
<dbReference type="InterPro" id="IPR012978">
    <property type="entry name" value="HEAT_RRP12"/>
</dbReference>
<gene>
    <name evidence="2" type="ORF">PAHAL_9G102000</name>
</gene>
<name>A0A2S3II60_9POAL</name>
<dbReference type="Pfam" id="PF08161">
    <property type="entry name" value="RRP12_HEAT"/>
    <property type="match status" value="1"/>
</dbReference>
<accession>A0A2S3II60</accession>
<organism evidence="2">
    <name type="scientific">Panicum hallii</name>
    <dbReference type="NCBI Taxonomy" id="206008"/>
    <lineage>
        <taxon>Eukaryota</taxon>
        <taxon>Viridiplantae</taxon>
        <taxon>Streptophyta</taxon>
        <taxon>Embryophyta</taxon>
        <taxon>Tracheophyta</taxon>
        <taxon>Spermatophyta</taxon>
        <taxon>Magnoliopsida</taxon>
        <taxon>Liliopsida</taxon>
        <taxon>Poales</taxon>
        <taxon>Poaceae</taxon>
        <taxon>PACMAD clade</taxon>
        <taxon>Panicoideae</taxon>
        <taxon>Panicodae</taxon>
        <taxon>Paniceae</taxon>
        <taxon>Panicinae</taxon>
        <taxon>Panicum</taxon>
        <taxon>Panicum sect. Panicum</taxon>
    </lineage>
</organism>
<reference evidence="2" key="1">
    <citation type="submission" date="2018-04" db="EMBL/GenBank/DDBJ databases">
        <title>WGS assembly of Panicum hallii.</title>
        <authorList>
            <person name="Lovell J."/>
            <person name="Jenkins J."/>
            <person name="Lowry D."/>
            <person name="Mamidi S."/>
            <person name="Sreedasyam A."/>
            <person name="Weng X."/>
            <person name="Barry K."/>
            <person name="Bonette J."/>
            <person name="Campitelli B."/>
            <person name="Daum C."/>
            <person name="Gordon S."/>
            <person name="Gould B."/>
            <person name="Lipzen A."/>
            <person name="Macqueen A."/>
            <person name="Palacio-Mejia J."/>
            <person name="Plott C."/>
            <person name="Shakirov E."/>
            <person name="Shu S."/>
            <person name="Yoshinaga Y."/>
            <person name="Zane M."/>
            <person name="Rokhsar D."/>
            <person name="Grimwood J."/>
            <person name="Schmutz J."/>
            <person name="Juenger T."/>
        </authorList>
    </citation>
    <scope>NUCLEOTIDE SEQUENCE [LARGE SCALE GENOMIC DNA]</scope>
    <source>
        <strain evidence="2">FIL2</strain>
    </source>
</reference>
<protein>
    <recommendedName>
        <fullName evidence="1">RRP12 HEAT domain-containing protein</fullName>
    </recommendedName>
</protein>
<dbReference type="AlphaFoldDB" id="A0A2S3II60"/>
<sequence length="214" mass="24146">MYWFSSCCKMEPKNVPVILQIRSICAENEWIYLPILEKHIVGASLQFFLKDVLSIVKATEKSITKNASTQELLKDDKLFSAKKAEGYVYSLWFSLPSCCSYPCDTSSNFRVLQSVFFERNAGALLCHIRTSSKQVQYKYSGPPKQIRGVEGGKAMKLCLAGRSPRGKILICTVPEFRSTCPCTIASFLQEYVLIRSSTLGFVLKKIVLHMFNGK</sequence>
<dbReference type="PANTHER" id="PTHR48445">
    <property type="entry name" value="OS02G0782100 PROTEIN"/>
    <property type="match status" value="1"/>
</dbReference>
<evidence type="ECO:0000313" key="2">
    <source>
        <dbReference type="EMBL" id="PAN45087.2"/>
    </source>
</evidence>
<evidence type="ECO:0000259" key="1">
    <source>
        <dbReference type="Pfam" id="PF08161"/>
    </source>
</evidence>
<dbReference type="Proteomes" id="UP000243499">
    <property type="component" value="Chromosome 9"/>
</dbReference>
<dbReference type="Gramene" id="PAN45087">
    <property type="protein sequence ID" value="PAN45087"/>
    <property type="gene ID" value="PAHAL_9G102000"/>
</dbReference>
<dbReference type="PANTHER" id="PTHR48445:SF1">
    <property type="entry name" value="OS02G0782100 PROTEIN"/>
    <property type="match status" value="1"/>
</dbReference>